<dbReference type="Pfam" id="PF13188">
    <property type="entry name" value="PAS_8"/>
    <property type="match status" value="1"/>
</dbReference>
<dbReference type="InterPro" id="IPR052163">
    <property type="entry name" value="DGC-Regulatory_Protein"/>
</dbReference>
<dbReference type="PANTHER" id="PTHR46663:SF2">
    <property type="entry name" value="GGDEF DOMAIN-CONTAINING PROTEIN"/>
    <property type="match status" value="1"/>
</dbReference>
<dbReference type="PROSITE" id="PS50887">
    <property type="entry name" value="GGDEF"/>
    <property type="match status" value="1"/>
</dbReference>
<dbReference type="Gene3D" id="3.30.450.20">
    <property type="entry name" value="PAS domain"/>
    <property type="match status" value="1"/>
</dbReference>
<dbReference type="OrthoDB" id="9812260at2"/>
<keyword evidence="3" id="KW-1185">Reference proteome</keyword>
<dbReference type="FunFam" id="3.30.70.270:FF:000001">
    <property type="entry name" value="Diguanylate cyclase domain protein"/>
    <property type="match status" value="1"/>
</dbReference>
<dbReference type="InterPro" id="IPR000160">
    <property type="entry name" value="GGDEF_dom"/>
</dbReference>
<dbReference type="SUPFAM" id="SSF55073">
    <property type="entry name" value="Nucleotide cyclase"/>
    <property type="match status" value="1"/>
</dbReference>
<evidence type="ECO:0000259" key="1">
    <source>
        <dbReference type="PROSITE" id="PS50887"/>
    </source>
</evidence>
<dbReference type="RefSeq" id="WP_121622390.1">
    <property type="nucleotide sequence ID" value="NZ_JACIIW010000006.1"/>
</dbReference>
<dbReference type="SUPFAM" id="SSF55785">
    <property type="entry name" value="PYP-like sensor domain (PAS domain)"/>
    <property type="match status" value="1"/>
</dbReference>
<dbReference type="NCBIfam" id="TIGR00254">
    <property type="entry name" value="GGDEF"/>
    <property type="match status" value="1"/>
</dbReference>
<dbReference type="Gene3D" id="3.30.70.270">
    <property type="match status" value="1"/>
</dbReference>
<protein>
    <submittedName>
        <fullName evidence="2">Sensor domain-containing diguanylate cyclase</fullName>
    </submittedName>
</protein>
<dbReference type="Proteomes" id="UP000269692">
    <property type="component" value="Unassembled WGS sequence"/>
</dbReference>
<dbReference type="AlphaFoldDB" id="A0A3L7AK09"/>
<dbReference type="InterPro" id="IPR035965">
    <property type="entry name" value="PAS-like_dom_sf"/>
</dbReference>
<evidence type="ECO:0000313" key="3">
    <source>
        <dbReference type="Proteomes" id="UP000269692"/>
    </source>
</evidence>
<gene>
    <name evidence="2" type="ORF">D9R14_05995</name>
</gene>
<dbReference type="EMBL" id="RCTF01000003">
    <property type="protein sequence ID" value="RLP80597.1"/>
    <property type="molecule type" value="Genomic_DNA"/>
</dbReference>
<feature type="domain" description="GGDEF" evidence="1">
    <location>
        <begin position="177"/>
        <end position="312"/>
    </location>
</feature>
<proteinExistence type="predicted"/>
<dbReference type="InterPro" id="IPR000014">
    <property type="entry name" value="PAS"/>
</dbReference>
<accession>A0A3L7AK09</accession>
<dbReference type="SMART" id="SM00267">
    <property type="entry name" value="GGDEF"/>
    <property type="match status" value="1"/>
</dbReference>
<comment type="caution">
    <text evidence="2">The sequence shown here is derived from an EMBL/GenBank/DDBJ whole genome shotgun (WGS) entry which is preliminary data.</text>
</comment>
<dbReference type="InterPro" id="IPR043128">
    <property type="entry name" value="Rev_trsase/Diguanyl_cyclase"/>
</dbReference>
<dbReference type="CDD" id="cd01949">
    <property type="entry name" value="GGDEF"/>
    <property type="match status" value="1"/>
</dbReference>
<reference evidence="2 3" key="1">
    <citation type="submission" date="2018-10" db="EMBL/GenBank/DDBJ databases">
        <title>Xanthobacter tagetidis genome sequencing and assembly.</title>
        <authorList>
            <person name="Maclea K.S."/>
            <person name="Goen A.E."/>
            <person name="Fatima S.A."/>
        </authorList>
    </citation>
    <scope>NUCLEOTIDE SEQUENCE [LARGE SCALE GENOMIC DNA]</scope>
    <source>
        <strain evidence="2 3">ATCC 700314</strain>
    </source>
</reference>
<dbReference type="GO" id="GO:0003824">
    <property type="term" value="F:catalytic activity"/>
    <property type="evidence" value="ECO:0007669"/>
    <property type="project" value="UniProtKB-ARBA"/>
</dbReference>
<name>A0A3L7AK09_9HYPH</name>
<organism evidence="2 3">
    <name type="scientific">Xanthobacter tagetidis</name>
    <dbReference type="NCBI Taxonomy" id="60216"/>
    <lineage>
        <taxon>Bacteria</taxon>
        <taxon>Pseudomonadati</taxon>
        <taxon>Pseudomonadota</taxon>
        <taxon>Alphaproteobacteria</taxon>
        <taxon>Hyphomicrobiales</taxon>
        <taxon>Xanthobacteraceae</taxon>
        <taxon>Xanthobacter</taxon>
    </lineage>
</organism>
<evidence type="ECO:0000313" key="2">
    <source>
        <dbReference type="EMBL" id="RLP80597.1"/>
    </source>
</evidence>
<dbReference type="PANTHER" id="PTHR46663">
    <property type="entry name" value="DIGUANYLATE CYCLASE DGCT-RELATED"/>
    <property type="match status" value="1"/>
</dbReference>
<dbReference type="InterPro" id="IPR029787">
    <property type="entry name" value="Nucleotide_cyclase"/>
</dbReference>
<dbReference type="Pfam" id="PF00990">
    <property type="entry name" value="GGDEF"/>
    <property type="match status" value="1"/>
</dbReference>
<sequence length="314" mass="35361">MEELLKRAAAADALSYEHLHILLDALPVAVSWAKLPGGDIQFVNRTFKNLFGYNDGEFATADDWIERSYPREIDRLKARERWNRLWANHSTDILEIDAFDIEVLCADRTVKTVQHRGILLPAIGVAVAIFDDISQRRLMEDALRRIAFEDTVTGLPNRRALQQYWADWVATKRSAGESAALLLLDLDGFKSINDRFGHDVGDAALLEVASRMRNSVNTTDFVCRIGGDEFVVFLPGLREPQQAQRACWRILSEFSLPWSALECRIGLQASIGISIFPQDGSNLRDLLKCADTALYRAKATHRGGCEWFRVPDAA</sequence>